<comment type="similarity">
    <text evidence="1 6">Belongs to the TRAFAC class TrmE-Era-EngA-EngB-Septin-like GTPase superfamily. TrmE GTPase family.</text>
</comment>
<comment type="subcellular location">
    <subcellularLocation>
        <location evidence="6">Cytoplasm</location>
    </subcellularLocation>
</comment>
<feature type="domain" description="G" evidence="7">
    <location>
        <begin position="235"/>
        <end position="318"/>
    </location>
</feature>
<feature type="binding site" evidence="6">
    <location>
        <begin position="286"/>
        <end position="289"/>
    </location>
    <ligand>
        <name>GTP</name>
        <dbReference type="ChEBI" id="CHEBI:37565"/>
    </ligand>
</feature>
<dbReference type="Gene3D" id="3.40.50.300">
    <property type="entry name" value="P-loop containing nucleotide triphosphate hydrolases"/>
    <property type="match status" value="1"/>
</dbReference>
<evidence type="ECO:0000256" key="1">
    <source>
        <dbReference type="ARBA" id="ARBA00011043"/>
    </source>
</evidence>
<dbReference type="InterPro" id="IPR005225">
    <property type="entry name" value="Small_GTP-bd"/>
</dbReference>
<dbReference type="InterPro" id="IPR025867">
    <property type="entry name" value="MnmE_helical"/>
</dbReference>
<protein>
    <recommendedName>
        <fullName evidence="6">tRNA modification GTPase MnmE</fullName>
        <ecNumber evidence="6">3.6.-.-</ecNumber>
    </recommendedName>
</protein>
<feature type="binding site" evidence="6">
    <location>
        <begin position="243"/>
        <end position="248"/>
    </location>
    <ligand>
        <name>GTP</name>
        <dbReference type="ChEBI" id="CHEBI:37565"/>
    </ligand>
</feature>
<evidence type="ECO:0000256" key="3">
    <source>
        <dbReference type="ARBA" id="ARBA00022741"/>
    </source>
</evidence>
<organism evidence="10 11">
    <name type="scientific">Thermogemmata fonticola</name>
    <dbReference type="NCBI Taxonomy" id="2755323"/>
    <lineage>
        <taxon>Bacteria</taxon>
        <taxon>Pseudomonadati</taxon>
        <taxon>Planctomycetota</taxon>
        <taxon>Planctomycetia</taxon>
        <taxon>Gemmatales</taxon>
        <taxon>Gemmataceae</taxon>
        <taxon>Thermogemmata</taxon>
    </lineage>
</organism>
<comment type="caution">
    <text evidence="6">Lacks conserved residue(s) required for the propagation of feature annotation.</text>
</comment>
<comment type="cofactor">
    <cofactor evidence="6">
        <name>K(+)</name>
        <dbReference type="ChEBI" id="CHEBI:29103"/>
    </cofactor>
    <text evidence="6">Binds 1 potassium ion per subunit.</text>
</comment>
<keyword evidence="6" id="KW-0479">Metal-binding</keyword>
<dbReference type="InterPro" id="IPR027368">
    <property type="entry name" value="MnmE_dom2"/>
</dbReference>
<sequence>MAFEKVDLPDPEDTIVALSSAPGAGTRAIVRLSGPEAHHITAAIFRPTGSDGSISPTQADRRRVIPGSVFLQGVSAPLPAWLYRFFAPRSYTGQDMAEIHTLGSPPLVEQLIAELLRAGARAARPGEFTLRAFLAGKKDLAQAEAIRAVIEADDQSDLQRALQQLAGGLSGPLQTLRDDLLNLLADLEANLDFVDEDITFLTPQEAFQRIQDGMDRLQGLLQQLQGRQVAGRLPRIVLVGPPNAGKSSLFNALSGAQALVSPMPGTTRDYLTHCCNLEGVRVELVDTAGWQPAGDGIEEQAQHLARQAAEHADVILWCDEKGAFLPPDHPQSPEAWSSAIVVRVRTKADLPTDTHPSLTAGAWPADVACSVLSAEGLGPLRLLLREKLATRPPSSLAPGSSRCQHHLEAAVRHLQAAAEQIVAQEPLEFPAAALRAALHQLGELTGVVYTNELLDRIFSRFCIGK</sequence>
<name>A0A7V8VCE1_9BACT</name>
<evidence type="ECO:0000313" key="11">
    <source>
        <dbReference type="Proteomes" id="UP000542342"/>
    </source>
</evidence>
<accession>A0A7V8VCE1</accession>
<dbReference type="GO" id="GO:0005525">
    <property type="term" value="F:GTP binding"/>
    <property type="evidence" value="ECO:0007669"/>
    <property type="project" value="UniProtKB-UniRule"/>
</dbReference>
<keyword evidence="4 6" id="KW-0630">Potassium</keyword>
<keyword evidence="6" id="KW-0460">Magnesium</keyword>
<proteinExistence type="inferred from homology"/>
<dbReference type="InterPro" id="IPR027417">
    <property type="entry name" value="P-loop_NTPase"/>
</dbReference>
<dbReference type="GO" id="GO:0046872">
    <property type="term" value="F:metal ion binding"/>
    <property type="evidence" value="ECO:0007669"/>
    <property type="project" value="UniProtKB-KW"/>
</dbReference>
<gene>
    <name evidence="6" type="primary">mnmE</name>
    <name evidence="6" type="synonym">trmE</name>
    <name evidence="10" type="ORF">H0921_03345</name>
</gene>
<dbReference type="GO" id="GO:0003924">
    <property type="term" value="F:GTPase activity"/>
    <property type="evidence" value="ECO:0007669"/>
    <property type="project" value="UniProtKB-UniRule"/>
</dbReference>
<dbReference type="Proteomes" id="UP000542342">
    <property type="component" value="Unassembled WGS sequence"/>
</dbReference>
<feature type="domain" description="MnmE helical" evidence="9">
    <location>
        <begin position="140"/>
        <end position="462"/>
    </location>
</feature>
<feature type="binding site" evidence="6">
    <location>
        <position position="31"/>
    </location>
    <ligand>
        <name>(6S)-5-formyl-5,6,7,8-tetrahydrofolate</name>
        <dbReference type="ChEBI" id="CHEBI:57457"/>
    </ligand>
</feature>
<dbReference type="CDD" id="cd14858">
    <property type="entry name" value="TrmE_N"/>
    <property type="match status" value="1"/>
</dbReference>
<dbReference type="RefSeq" id="WP_194536576.1">
    <property type="nucleotide sequence ID" value="NZ_JACEFB010000001.1"/>
</dbReference>
<keyword evidence="11" id="KW-1185">Reference proteome</keyword>
<dbReference type="InterPro" id="IPR004520">
    <property type="entry name" value="GTPase_MnmE"/>
</dbReference>
<keyword evidence="6" id="KW-0378">Hydrolase</keyword>
<keyword evidence="3 6" id="KW-0547">Nucleotide-binding</keyword>
<dbReference type="EC" id="3.6.-.-" evidence="6"/>
<dbReference type="Pfam" id="PF01926">
    <property type="entry name" value="MMR_HSR1"/>
    <property type="match status" value="1"/>
</dbReference>
<dbReference type="HAMAP" id="MF_00379">
    <property type="entry name" value="GTPase_MnmE"/>
    <property type="match status" value="1"/>
</dbReference>
<feature type="domain" description="GTP-binding protein TrmE N-terminal" evidence="8">
    <location>
        <begin position="14"/>
        <end position="137"/>
    </location>
</feature>
<dbReference type="AlphaFoldDB" id="A0A7V8VCE1"/>
<evidence type="ECO:0000259" key="9">
    <source>
        <dbReference type="Pfam" id="PF12631"/>
    </source>
</evidence>
<dbReference type="GO" id="GO:0005829">
    <property type="term" value="C:cytosol"/>
    <property type="evidence" value="ECO:0007669"/>
    <property type="project" value="TreeGrafter"/>
</dbReference>
<dbReference type="InterPro" id="IPR018948">
    <property type="entry name" value="GTP-bd_TrmE_N"/>
</dbReference>
<keyword evidence="2 6" id="KW-0819">tRNA processing</keyword>
<reference evidence="10 11" key="1">
    <citation type="submission" date="2020-07" db="EMBL/GenBank/DDBJ databases">
        <title>Thermogemmata thermophila gen. nov., sp. nov., a novel moderate thermophilic planctomycete from a Kamchatka hot spring.</title>
        <authorList>
            <person name="Elcheninov A.G."/>
            <person name="Podosokorskaya O.A."/>
            <person name="Kovaleva O.L."/>
            <person name="Novikov A."/>
            <person name="Bonch-Osmolovskaya E.A."/>
            <person name="Toshchakov S.V."/>
            <person name="Kublanov I.V."/>
        </authorList>
    </citation>
    <scope>NUCLEOTIDE SEQUENCE [LARGE SCALE GENOMIC DNA]</scope>
    <source>
        <strain evidence="10 11">2918</strain>
    </source>
</reference>
<evidence type="ECO:0000313" key="10">
    <source>
        <dbReference type="EMBL" id="MBA2225192.1"/>
    </source>
</evidence>
<dbReference type="Pfam" id="PF10396">
    <property type="entry name" value="TrmE_N"/>
    <property type="match status" value="1"/>
</dbReference>
<keyword evidence="5 6" id="KW-0342">GTP-binding</keyword>
<feature type="binding site" evidence="6">
    <location>
        <position position="98"/>
    </location>
    <ligand>
        <name>(6S)-5-formyl-5,6,7,8-tetrahydrofolate</name>
        <dbReference type="ChEBI" id="CHEBI:57457"/>
    </ligand>
</feature>
<evidence type="ECO:0000256" key="2">
    <source>
        <dbReference type="ARBA" id="ARBA00022694"/>
    </source>
</evidence>
<evidence type="ECO:0000256" key="4">
    <source>
        <dbReference type="ARBA" id="ARBA00022958"/>
    </source>
</evidence>
<dbReference type="PANTHER" id="PTHR42714:SF2">
    <property type="entry name" value="TRNA MODIFICATION GTPASE GTPBP3, MITOCHONDRIAL"/>
    <property type="match status" value="1"/>
</dbReference>
<dbReference type="GO" id="GO:0002098">
    <property type="term" value="P:tRNA wobble uridine modification"/>
    <property type="evidence" value="ECO:0007669"/>
    <property type="project" value="TreeGrafter"/>
</dbReference>
<feature type="binding site" evidence="6">
    <location>
        <position position="465"/>
    </location>
    <ligand>
        <name>(6S)-5-formyl-5,6,7,8-tetrahydrofolate</name>
        <dbReference type="ChEBI" id="CHEBI:57457"/>
    </ligand>
</feature>
<dbReference type="Pfam" id="PF12631">
    <property type="entry name" value="MnmE_helical"/>
    <property type="match status" value="1"/>
</dbReference>
<feature type="binding site" evidence="6">
    <location>
        <position position="137"/>
    </location>
    <ligand>
        <name>(6S)-5-formyl-5,6,7,8-tetrahydrofolate</name>
        <dbReference type="ChEBI" id="CHEBI:57457"/>
    </ligand>
</feature>
<dbReference type="SUPFAM" id="SSF52540">
    <property type="entry name" value="P-loop containing nucleoside triphosphate hydrolases"/>
    <property type="match status" value="1"/>
</dbReference>
<dbReference type="InterPro" id="IPR027266">
    <property type="entry name" value="TrmE/GcvT-like"/>
</dbReference>
<comment type="caution">
    <text evidence="10">The sequence shown here is derived from an EMBL/GenBank/DDBJ whole genome shotgun (WGS) entry which is preliminary data.</text>
</comment>
<evidence type="ECO:0000256" key="5">
    <source>
        <dbReference type="ARBA" id="ARBA00023134"/>
    </source>
</evidence>
<dbReference type="NCBIfam" id="TIGR00231">
    <property type="entry name" value="small_GTP"/>
    <property type="match status" value="1"/>
</dbReference>
<feature type="binding site" evidence="6">
    <location>
        <position position="267"/>
    </location>
    <ligand>
        <name>Mg(2+)</name>
        <dbReference type="ChEBI" id="CHEBI:18420"/>
    </ligand>
</feature>
<dbReference type="Gene3D" id="3.30.1360.120">
    <property type="entry name" value="Probable tRNA modification gtpase trme, domain 1"/>
    <property type="match status" value="1"/>
</dbReference>
<feature type="binding site" evidence="6">
    <location>
        <begin position="261"/>
        <end position="267"/>
    </location>
    <ligand>
        <name>GTP</name>
        <dbReference type="ChEBI" id="CHEBI:37565"/>
    </ligand>
</feature>
<evidence type="ECO:0000256" key="6">
    <source>
        <dbReference type="HAMAP-Rule" id="MF_00379"/>
    </source>
</evidence>
<dbReference type="GO" id="GO:0030488">
    <property type="term" value="P:tRNA methylation"/>
    <property type="evidence" value="ECO:0007669"/>
    <property type="project" value="TreeGrafter"/>
</dbReference>
<dbReference type="EMBL" id="JACEFB010000001">
    <property type="protein sequence ID" value="MBA2225192.1"/>
    <property type="molecule type" value="Genomic_DNA"/>
</dbReference>
<feature type="binding site" evidence="6">
    <location>
        <position position="247"/>
    </location>
    <ligand>
        <name>Mg(2+)</name>
        <dbReference type="ChEBI" id="CHEBI:18420"/>
    </ligand>
</feature>
<keyword evidence="6" id="KW-0963">Cytoplasm</keyword>
<dbReference type="SUPFAM" id="SSF116878">
    <property type="entry name" value="TrmE connector domain"/>
    <property type="match status" value="1"/>
</dbReference>
<comment type="subunit">
    <text evidence="6">Homodimer. Heterotetramer of two MnmE and two MnmG subunits.</text>
</comment>
<dbReference type="Gene3D" id="1.20.120.430">
    <property type="entry name" value="tRNA modification GTPase MnmE domain 2"/>
    <property type="match status" value="1"/>
</dbReference>
<evidence type="ECO:0000259" key="8">
    <source>
        <dbReference type="Pfam" id="PF10396"/>
    </source>
</evidence>
<dbReference type="InterPro" id="IPR006073">
    <property type="entry name" value="GTP-bd"/>
</dbReference>
<comment type="function">
    <text evidence="6">Exhibits a very high intrinsic GTPase hydrolysis rate. Involved in the addition of a carboxymethylaminomethyl (cmnm) group at the wobble position (U34) of certain tRNAs, forming tRNA-cmnm(5)s(2)U34.</text>
</comment>
<dbReference type="PANTHER" id="PTHR42714">
    <property type="entry name" value="TRNA MODIFICATION GTPASE GTPBP3"/>
    <property type="match status" value="1"/>
</dbReference>
<evidence type="ECO:0000259" key="7">
    <source>
        <dbReference type="Pfam" id="PF01926"/>
    </source>
</evidence>